<proteinExistence type="inferred from homology"/>
<comment type="subcellular location">
    <subcellularLocation>
        <location evidence="1 7">Cell inner membrane</location>
        <topology evidence="1 7">Multi-pass membrane protein</topology>
    </subcellularLocation>
</comment>
<feature type="transmembrane region" description="Helical" evidence="7">
    <location>
        <begin position="221"/>
        <end position="246"/>
    </location>
</feature>
<name>A0AAP2CRB8_9RHOB</name>
<feature type="transmembrane region" description="Helical" evidence="7">
    <location>
        <begin position="105"/>
        <end position="130"/>
    </location>
</feature>
<feature type="transmembrane region" description="Helical" evidence="7">
    <location>
        <begin position="142"/>
        <end position="169"/>
    </location>
</feature>
<dbReference type="PANTHER" id="PTHR33362">
    <property type="entry name" value="SIALIC ACID TRAP TRANSPORTER PERMEASE PROTEIN SIAT-RELATED"/>
    <property type="match status" value="1"/>
</dbReference>
<dbReference type="GO" id="GO:0005886">
    <property type="term" value="C:plasma membrane"/>
    <property type="evidence" value="ECO:0007669"/>
    <property type="project" value="UniProtKB-SubCell"/>
</dbReference>
<protein>
    <recommendedName>
        <fullName evidence="7">TRAP transporter large permease protein</fullName>
    </recommendedName>
</protein>
<feature type="transmembrane region" description="Helical" evidence="7">
    <location>
        <begin position="252"/>
        <end position="270"/>
    </location>
</feature>
<keyword evidence="10" id="KW-1185">Reference proteome</keyword>
<evidence type="ECO:0000256" key="3">
    <source>
        <dbReference type="ARBA" id="ARBA00022519"/>
    </source>
</evidence>
<comment type="similarity">
    <text evidence="7">Belongs to the TRAP transporter large permease family.</text>
</comment>
<feature type="transmembrane region" description="Helical" evidence="7">
    <location>
        <begin position="282"/>
        <end position="300"/>
    </location>
</feature>
<evidence type="ECO:0000313" key="9">
    <source>
        <dbReference type="EMBL" id="MBT0959092.1"/>
    </source>
</evidence>
<feature type="transmembrane region" description="Helical" evidence="7">
    <location>
        <begin position="340"/>
        <end position="359"/>
    </location>
</feature>
<dbReference type="PANTHER" id="PTHR33362:SF5">
    <property type="entry name" value="C4-DICARBOXYLATE TRAP TRANSPORTER LARGE PERMEASE PROTEIN DCTM"/>
    <property type="match status" value="1"/>
</dbReference>
<dbReference type="RefSeq" id="WP_327795299.1">
    <property type="nucleotide sequence ID" value="NZ_JADQAZ010000003.1"/>
</dbReference>
<evidence type="ECO:0000256" key="7">
    <source>
        <dbReference type="RuleBase" id="RU369079"/>
    </source>
</evidence>
<feature type="transmembrane region" description="Helical" evidence="7">
    <location>
        <begin position="404"/>
        <end position="430"/>
    </location>
</feature>
<evidence type="ECO:0000256" key="6">
    <source>
        <dbReference type="ARBA" id="ARBA00023136"/>
    </source>
</evidence>
<dbReference type="AlphaFoldDB" id="A0AAP2CRB8"/>
<evidence type="ECO:0000256" key="1">
    <source>
        <dbReference type="ARBA" id="ARBA00004429"/>
    </source>
</evidence>
<dbReference type="InterPro" id="IPR010656">
    <property type="entry name" value="DctM"/>
</dbReference>
<keyword evidence="7" id="KW-0813">Transport</keyword>
<feature type="transmembrane region" description="Helical" evidence="7">
    <location>
        <begin position="175"/>
        <end position="200"/>
    </location>
</feature>
<dbReference type="NCBIfam" id="TIGR00786">
    <property type="entry name" value="dctM"/>
    <property type="match status" value="1"/>
</dbReference>
<evidence type="ECO:0000256" key="2">
    <source>
        <dbReference type="ARBA" id="ARBA00022475"/>
    </source>
</evidence>
<dbReference type="GO" id="GO:0022857">
    <property type="term" value="F:transmembrane transporter activity"/>
    <property type="evidence" value="ECO:0007669"/>
    <property type="project" value="UniProtKB-UniRule"/>
</dbReference>
<evidence type="ECO:0000256" key="4">
    <source>
        <dbReference type="ARBA" id="ARBA00022692"/>
    </source>
</evidence>
<keyword evidence="3 7" id="KW-0997">Cell inner membrane</keyword>
<dbReference type="Proteomes" id="UP001315686">
    <property type="component" value="Unassembled WGS sequence"/>
</dbReference>
<keyword evidence="5 7" id="KW-1133">Transmembrane helix</keyword>
<accession>A0AAP2CRB8</accession>
<organism evidence="9 10">
    <name type="scientific">Harenicola maris</name>
    <dbReference type="NCBI Taxonomy" id="2841044"/>
    <lineage>
        <taxon>Bacteria</taxon>
        <taxon>Pseudomonadati</taxon>
        <taxon>Pseudomonadota</taxon>
        <taxon>Alphaproteobacteria</taxon>
        <taxon>Rhodobacterales</taxon>
        <taxon>Paracoccaceae</taxon>
        <taxon>Harenicola</taxon>
    </lineage>
</organism>
<dbReference type="InterPro" id="IPR004681">
    <property type="entry name" value="TRAP_DctM"/>
</dbReference>
<gene>
    <name evidence="9" type="ORF">IV417_17025</name>
</gene>
<comment type="function">
    <text evidence="7">Part of the tripartite ATP-independent periplasmic (TRAP) transport system.</text>
</comment>
<evidence type="ECO:0000256" key="5">
    <source>
        <dbReference type="ARBA" id="ARBA00022989"/>
    </source>
</evidence>
<dbReference type="Pfam" id="PF06808">
    <property type="entry name" value="DctM"/>
    <property type="match status" value="1"/>
</dbReference>
<keyword evidence="4 7" id="KW-0812">Transmembrane</keyword>
<dbReference type="PIRSF" id="PIRSF006066">
    <property type="entry name" value="HI0050"/>
    <property type="match status" value="1"/>
</dbReference>
<dbReference type="EMBL" id="JADQAZ010000003">
    <property type="protein sequence ID" value="MBT0959092.1"/>
    <property type="molecule type" value="Genomic_DNA"/>
</dbReference>
<sequence length="433" mass="45659">MTGIEIGIISLVVMVVLIYLGMHVAISLAAVSFVAIWVFKGNATIAISLLTIAAKDTVASYSFGVVPLFVLMGLFVTKANLGRDIYAVANAAFRRLDGGLGVATVAANAIFAAITGISIASAAIFTRIAVPEMVRYGHTPRFAVGVVAGSSVLGMLIPPSVLLIIYALIAEVSIAHMFTAGILPGIVLAFLFCMLILMMCRFAPGFTGRVERLVDEERLGLFNGVKLLAPSVLLIAVVLGGIYGGVFTPTEAGAAGAFCAMVIALAKRSLDLRGFWNILTDAGQTTASILFLIIAASMYSRMLGVSGIPSQLSSFVGSLDAGFAFILLIYILLMIFLGTILDSTSIILVLVPLFLPIFADYDVNLIWLGIITVLGVEIGLLTPPLGIACFVIKGSLEDKSISLADIFIGAFPFALAMVLGLLIVIFFPWLTLH</sequence>
<feature type="domain" description="TRAP C4-dicarboxylate transport system permease DctM subunit" evidence="8">
    <location>
        <begin position="11"/>
        <end position="430"/>
    </location>
</feature>
<comment type="subunit">
    <text evidence="7">The complex comprises the extracytoplasmic solute receptor protein and the two transmembrane proteins.</text>
</comment>
<evidence type="ECO:0000313" key="10">
    <source>
        <dbReference type="Proteomes" id="UP001315686"/>
    </source>
</evidence>
<keyword evidence="2" id="KW-1003">Cell membrane</keyword>
<reference evidence="9 10" key="1">
    <citation type="journal article" date="2021" name="Arch. Microbiol.">
        <title>Harenicola maris gen. nov., sp. nov. isolated from the Sea of Japan shallow sediments.</title>
        <authorList>
            <person name="Romanenko L.A."/>
            <person name="Kurilenko V.V."/>
            <person name="Chernysheva N.Y."/>
            <person name="Tekutyeva L.A."/>
            <person name="Velansky P.V."/>
            <person name="Svetashev V.I."/>
            <person name="Isaeva M.P."/>
        </authorList>
    </citation>
    <scope>NUCLEOTIDE SEQUENCE [LARGE SCALE GENOMIC DNA]</scope>
    <source>
        <strain evidence="9 10">KMM 3653</strain>
    </source>
</reference>
<feature type="transmembrane region" description="Helical" evidence="7">
    <location>
        <begin position="58"/>
        <end position="76"/>
    </location>
</feature>
<feature type="transmembrane region" description="Helical" evidence="7">
    <location>
        <begin position="365"/>
        <end position="392"/>
    </location>
</feature>
<keyword evidence="6 7" id="KW-0472">Membrane</keyword>
<evidence type="ECO:0000259" key="8">
    <source>
        <dbReference type="Pfam" id="PF06808"/>
    </source>
</evidence>
<feature type="transmembrane region" description="Helical" evidence="7">
    <location>
        <begin position="6"/>
        <end position="38"/>
    </location>
</feature>
<comment type="caution">
    <text evidence="9">The sequence shown here is derived from an EMBL/GenBank/DDBJ whole genome shotgun (WGS) entry which is preliminary data.</text>
</comment>